<evidence type="ECO:0000313" key="3">
    <source>
        <dbReference type="Proteomes" id="UP000463939"/>
    </source>
</evidence>
<feature type="transmembrane region" description="Helical" evidence="1">
    <location>
        <begin position="50"/>
        <end position="69"/>
    </location>
</feature>
<feature type="transmembrane region" description="Helical" evidence="1">
    <location>
        <begin position="18"/>
        <end position="38"/>
    </location>
</feature>
<evidence type="ECO:0000256" key="1">
    <source>
        <dbReference type="SAM" id="Phobius"/>
    </source>
</evidence>
<accession>A0A809RES3</accession>
<protein>
    <recommendedName>
        <fullName evidence="4">Transmembrane protein</fullName>
    </recommendedName>
</protein>
<gene>
    <name evidence="2" type="ORF">SFSGTM_08340</name>
</gene>
<feature type="transmembrane region" description="Helical" evidence="1">
    <location>
        <begin position="76"/>
        <end position="93"/>
    </location>
</feature>
<dbReference type="Proteomes" id="UP000463939">
    <property type="component" value="Chromosome"/>
</dbReference>
<name>A0A809RES3_9PROT</name>
<organism evidence="2 3">
    <name type="scientific">Sulfuriferula nivalis</name>
    <dbReference type="NCBI Taxonomy" id="2675298"/>
    <lineage>
        <taxon>Bacteria</taxon>
        <taxon>Pseudomonadati</taxon>
        <taxon>Pseudomonadota</taxon>
        <taxon>Betaproteobacteria</taxon>
        <taxon>Nitrosomonadales</taxon>
        <taxon>Sulfuricellaceae</taxon>
        <taxon>Sulfuriferula</taxon>
    </lineage>
</organism>
<dbReference type="KEGG" id="sniv:SFSGTM_08340"/>
<feature type="transmembrane region" description="Helical" evidence="1">
    <location>
        <begin position="99"/>
        <end position="123"/>
    </location>
</feature>
<proteinExistence type="predicted"/>
<reference evidence="3" key="1">
    <citation type="submission" date="2019-11" db="EMBL/GenBank/DDBJ databases">
        <title>Isolation and characterization of a novel species in the genus Sulfuriferula.</title>
        <authorList>
            <person name="Mochizuki J."/>
            <person name="Kojima H."/>
            <person name="Fukui M."/>
        </authorList>
    </citation>
    <scope>NUCLEOTIDE SEQUENCE [LARGE SCALE GENOMIC DNA]</scope>
    <source>
        <strain evidence="3">SGTM</strain>
    </source>
</reference>
<keyword evidence="1" id="KW-0812">Transmembrane</keyword>
<dbReference type="AlphaFoldDB" id="A0A809RES3"/>
<sequence length="132" mass="14718">MVETNPSGRRITMRKTDFTAYVIAVGIGMCLWFAATASGGKREAWDTPDYWSLAYPGAIIACGVLGYFFNHRPWRWPVALFVGQFIAMTIRNGELGNLWPLGLLLFLVISLPGIFTAKLGAWINSKMSSQQR</sequence>
<dbReference type="RefSeq" id="WP_162084092.1">
    <property type="nucleotide sequence ID" value="NZ_AP021881.1"/>
</dbReference>
<evidence type="ECO:0008006" key="4">
    <source>
        <dbReference type="Google" id="ProtNLM"/>
    </source>
</evidence>
<evidence type="ECO:0000313" key="2">
    <source>
        <dbReference type="EMBL" id="BBP00126.1"/>
    </source>
</evidence>
<keyword evidence="1" id="KW-1133">Transmembrane helix</keyword>
<keyword evidence="1" id="KW-0472">Membrane</keyword>
<dbReference type="EMBL" id="AP021881">
    <property type="protein sequence ID" value="BBP00126.1"/>
    <property type="molecule type" value="Genomic_DNA"/>
</dbReference>
<keyword evidence="3" id="KW-1185">Reference proteome</keyword>